<evidence type="ECO:0000256" key="2">
    <source>
        <dbReference type="ARBA" id="ARBA00022692"/>
    </source>
</evidence>
<evidence type="ECO:0000313" key="8">
    <source>
        <dbReference type="Proteomes" id="UP001634394"/>
    </source>
</evidence>
<feature type="transmembrane region" description="Helical" evidence="5">
    <location>
        <begin position="69"/>
        <end position="93"/>
    </location>
</feature>
<feature type="transmembrane region" description="Helical" evidence="5">
    <location>
        <begin position="33"/>
        <end position="57"/>
    </location>
</feature>
<sequence>MEDNISALPEDANSSATVTEICASHSMVTFQYYTWGVVANIIAVYGLIGNILSIIVLHHCQMRNSTSYYLISLAIYDILVLLSMVLFMSLPTIYLEKNVMQNYFFAYKYMHPFVYPVALIAQTGTVYTTLACTVERYIAVCRPLHAANTCTLSRTKRVIFIIFFCSITYNIPRFLEYKTIQVYDSFSNTTVPEVTYTDLGMNKTFQRVYFVYSYLLFMFLLPFGIISILNILLIRAVNNARLDRNVISASVSKEKNLTVMLIVLINTFLACQLPALFDNIIFTISDQNKLRCSVAYVEFTTISNLLVVVNSAINFMLYCIVGKRFRHVFLKIFNLRKQKPRFRYTTHESSLYLRQRVNGYGTRVYDYTSSLL</sequence>
<evidence type="ECO:0000259" key="6">
    <source>
        <dbReference type="PROSITE" id="PS50262"/>
    </source>
</evidence>
<dbReference type="PANTHER" id="PTHR46641">
    <property type="entry name" value="FMRFAMIDE RECEPTOR-RELATED"/>
    <property type="match status" value="1"/>
</dbReference>
<keyword evidence="8" id="KW-1185">Reference proteome</keyword>
<comment type="caution">
    <text evidence="7">The sequence shown here is derived from an EMBL/GenBank/DDBJ whole genome shotgun (WGS) entry which is preliminary data.</text>
</comment>
<dbReference type="GO" id="GO:0016020">
    <property type="term" value="C:membrane"/>
    <property type="evidence" value="ECO:0007669"/>
    <property type="project" value="UniProtKB-SubCell"/>
</dbReference>
<accession>A0ABD3VFJ0</accession>
<dbReference type="PROSITE" id="PS50262">
    <property type="entry name" value="G_PROTEIN_RECEP_F1_2"/>
    <property type="match status" value="1"/>
</dbReference>
<dbReference type="InterPro" id="IPR052954">
    <property type="entry name" value="GPCR-Ligand_Int"/>
</dbReference>
<gene>
    <name evidence="7" type="ORF">ACJMK2_010493</name>
</gene>
<feature type="transmembrane region" description="Helical" evidence="5">
    <location>
        <begin position="302"/>
        <end position="321"/>
    </location>
</feature>
<dbReference type="Gene3D" id="1.20.1070.10">
    <property type="entry name" value="Rhodopsin 7-helix transmembrane proteins"/>
    <property type="match status" value="1"/>
</dbReference>
<dbReference type="AlphaFoldDB" id="A0ABD3VFJ0"/>
<feature type="transmembrane region" description="Helical" evidence="5">
    <location>
        <begin position="209"/>
        <end position="236"/>
    </location>
</feature>
<dbReference type="PRINTS" id="PR00237">
    <property type="entry name" value="GPCRRHODOPSN"/>
</dbReference>
<evidence type="ECO:0000256" key="1">
    <source>
        <dbReference type="ARBA" id="ARBA00004370"/>
    </source>
</evidence>
<name>A0ABD3VFJ0_SINWO</name>
<dbReference type="CDD" id="cd14978">
    <property type="entry name" value="7tmA_FMRFamide_R-like"/>
    <property type="match status" value="1"/>
</dbReference>
<dbReference type="Pfam" id="PF00001">
    <property type="entry name" value="7tm_1"/>
    <property type="match status" value="1"/>
</dbReference>
<reference evidence="7 8" key="1">
    <citation type="submission" date="2024-11" db="EMBL/GenBank/DDBJ databases">
        <title>Chromosome-level genome assembly of the freshwater bivalve Anodonta woodiana.</title>
        <authorList>
            <person name="Chen X."/>
        </authorList>
    </citation>
    <scope>NUCLEOTIDE SEQUENCE [LARGE SCALE GENOMIC DNA]</scope>
    <source>
        <strain evidence="7">MN2024</strain>
        <tissue evidence="7">Gills</tissue>
    </source>
</reference>
<feature type="transmembrane region" description="Helical" evidence="5">
    <location>
        <begin position="158"/>
        <end position="175"/>
    </location>
</feature>
<evidence type="ECO:0000256" key="4">
    <source>
        <dbReference type="ARBA" id="ARBA00023136"/>
    </source>
</evidence>
<keyword evidence="3 5" id="KW-1133">Transmembrane helix</keyword>
<evidence type="ECO:0000256" key="3">
    <source>
        <dbReference type="ARBA" id="ARBA00022989"/>
    </source>
</evidence>
<comment type="subcellular location">
    <subcellularLocation>
        <location evidence="1">Membrane</location>
    </subcellularLocation>
</comment>
<dbReference type="PANTHER" id="PTHR46641:SF2">
    <property type="entry name" value="FMRFAMIDE RECEPTOR"/>
    <property type="match status" value="1"/>
</dbReference>
<feature type="transmembrane region" description="Helical" evidence="5">
    <location>
        <begin position="113"/>
        <end position="138"/>
    </location>
</feature>
<dbReference type="InterPro" id="IPR017452">
    <property type="entry name" value="GPCR_Rhodpsn_7TM"/>
</dbReference>
<feature type="transmembrane region" description="Helical" evidence="5">
    <location>
        <begin position="257"/>
        <end position="282"/>
    </location>
</feature>
<evidence type="ECO:0000313" key="7">
    <source>
        <dbReference type="EMBL" id="KAL3860357.1"/>
    </source>
</evidence>
<proteinExistence type="predicted"/>
<dbReference type="SUPFAM" id="SSF81321">
    <property type="entry name" value="Family A G protein-coupled receptor-like"/>
    <property type="match status" value="1"/>
</dbReference>
<dbReference type="Proteomes" id="UP001634394">
    <property type="component" value="Unassembled WGS sequence"/>
</dbReference>
<feature type="domain" description="G-protein coupled receptors family 1 profile" evidence="6">
    <location>
        <begin position="49"/>
        <end position="318"/>
    </location>
</feature>
<organism evidence="7 8">
    <name type="scientific">Sinanodonta woodiana</name>
    <name type="common">Chinese pond mussel</name>
    <name type="synonym">Anodonta woodiana</name>
    <dbReference type="NCBI Taxonomy" id="1069815"/>
    <lineage>
        <taxon>Eukaryota</taxon>
        <taxon>Metazoa</taxon>
        <taxon>Spiralia</taxon>
        <taxon>Lophotrochozoa</taxon>
        <taxon>Mollusca</taxon>
        <taxon>Bivalvia</taxon>
        <taxon>Autobranchia</taxon>
        <taxon>Heteroconchia</taxon>
        <taxon>Palaeoheterodonta</taxon>
        <taxon>Unionida</taxon>
        <taxon>Unionoidea</taxon>
        <taxon>Unionidae</taxon>
        <taxon>Unioninae</taxon>
        <taxon>Sinanodonta</taxon>
    </lineage>
</organism>
<evidence type="ECO:0000256" key="5">
    <source>
        <dbReference type="SAM" id="Phobius"/>
    </source>
</evidence>
<keyword evidence="4 5" id="KW-0472">Membrane</keyword>
<keyword evidence="2 5" id="KW-0812">Transmembrane</keyword>
<dbReference type="InterPro" id="IPR000276">
    <property type="entry name" value="GPCR_Rhodpsn"/>
</dbReference>
<protein>
    <recommendedName>
        <fullName evidence="6">G-protein coupled receptors family 1 profile domain-containing protein</fullName>
    </recommendedName>
</protein>
<dbReference type="EMBL" id="JBJQND010000012">
    <property type="protein sequence ID" value="KAL3860357.1"/>
    <property type="molecule type" value="Genomic_DNA"/>
</dbReference>